<dbReference type="PROSITE" id="PS00923">
    <property type="entry name" value="ASP_GLU_RACEMASE_1"/>
    <property type="match status" value="1"/>
</dbReference>
<feature type="active site" description="Proton donor/acceptor" evidence="7">
    <location>
        <position position="73"/>
    </location>
</feature>
<feature type="binding site" evidence="7">
    <location>
        <begin position="42"/>
        <end position="43"/>
    </location>
    <ligand>
        <name>substrate</name>
    </ligand>
</feature>
<gene>
    <name evidence="7 8" type="primary">murI</name>
    <name evidence="8" type="ORF">H9889_10610</name>
</gene>
<evidence type="ECO:0000313" key="9">
    <source>
        <dbReference type="Proteomes" id="UP000823934"/>
    </source>
</evidence>
<dbReference type="InterPro" id="IPR015942">
    <property type="entry name" value="Asp/Glu/hydantoin_racemase"/>
</dbReference>
<feature type="binding site" evidence="7">
    <location>
        <begin position="74"/>
        <end position="75"/>
    </location>
    <ligand>
        <name>substrate</name>
    </ligand>
</feature>
<dbReference type="InterPro" id="IPR001920">
    <property type="entry name" value="Asp/Glu_race"/>
</dbReference>
<evidence type="ECO:0000256" key="1">
    <source>
        <dbReference type="ARBA" id="ARBA00001602"/>
    </source>
</evidence>
<dbReference type="Proteomes" id="UP000823934">
    <property type="component" value="Unassembled WGS sequence"/>
</dbReference>
<organism evidence="8 9">
    <name type="scientific">Candidatus Ignatzschineria merdigallinarum</name>
    <dbReference type="NCBI Taxonomy" id="2838621"/>
    <lineage>
        <taxon>Bacteria</taxon>
        <taxon>Pseudomonadati</taxon>
        <taxon>Pseudomonadota</taxon>
        <taxon>Gammaproteobacteria</taxon>
        <taxon>Cardiobacteriales</taxon>
        <taxon>Ignatzschineriaceae</taxon>
        <taxon>Ignatzschineria</taxon>
    </lineage>
</organism>
<comment type="catalytic activity">
    <reaction evidence="1 7">
        <text>L-glutamate = D-glutamate</text>
        <dbReference type="Rhea" id="RHEA:12813"/>
        <dbReference type="ChEBI" id="CHEBI:29985"/>
        <dbReference type="ChEBI" id="CHEBI:29986"/>
        <dbReference type="EC" id="5.1.1.3"/>
    </reaction>
</comment>
<proteinExistence type="inferred from homology"/>
<feature type="binding site" evidence="7">
    <location>
        <begin position="8"/>
        <end position="9"/>
    </location>
    <ligand>
        <name>substrate</name>
    </ligand>
</feature>
<dbReference type="GO" id="GO:0009252">
    <property type="term" value="P:peptidoglycan biosynthetic process"/>
    <property type="evidence" value="ECO:0007669"/>
    <property type="project" value="UniProtKB-UniRule"/>
</dbReference>
<comment type="caution">
    <text evidence="8">The sequence shown here is derived from an EMBL/GenBank/DDBJ whole genome shotgun (WGS) entry which is preliminary data.</text>
</comment>
<dbReference type="EC" id="5.1.1.3" evidence="2 7"/>
<dbReference type="PANTHER" id="PTHR21198">
    <property type="entry name" value="GLUTAMATE RACEMASE"/>
    <property type="match status" value="1"/>
</dbReference>
<keyword evidence="3 7" id="KW-0133">Cell shape</keyword>
<comment type="pathway">
    <text evidence="7">Cell wall biogenesis; peptidoglycan biosynthesis.</text>
</comment>
<evidence type="ECO:0000256" key="6">
    <source>
        <dbReference type="ARBA" id="ARBA00023316"/>
    </source>
</evidence>
<comment type="function">
    <text evidence="7">Provides the (R)-glutamate required for cell wall biosynthesis.</text>
</comment>
<dbReference type="Gene3D" id="3.40.50.1860">
    <property type="match status" value="2"/>
</dbReference>
<protein>
    <recommendedName>
        <fullName evidence="2 7">Glutamate racemase</fullName>
        <ecNumber evidence="2 7">5.1.1.3</ecNumber>
    </recommendedName>
</protein>
<dbReference type="HAMAP" id="MF_00258">
    <property type="entry name" value="Glu_racemase"/>
    <property type="match status" value="1"/>
</dbReference>
<evidence type="ECO:0000256" key="5">
    <source>
        <dbReference type="ARBA" id="ARBA00023235"/>
    </source>
</evidence>
<dbReference type="NCBIfam" id="TIGR00067">
    <property type="entry name" value="glut_race"/>
    <property type="match status" value="1"/>
</dbReference>
<sequence>MLRIGLIDSGIGGFSILNAFLQTPFTQDTAFYYVADSGHLPYGLKSDEYIHQRMLSLTSFLQTQHIDALVVACNTATAVSAAKLRDQFPHLPIIGTEPAIKPAALATKSGHIAVAATQSTLNSERLNSLIQRFAQHCHVHKIIGSSWVELVESQKITPTSNLKTLLPTLQVFDNYPIDQLVLGCTHFPFLTPALDHILPKSVSIIDPAASIVQECYNRLSYTFSNEELHQSPENPHIEIVLYTTGNLEDFTAQSTLLFPGNYTLSIKKIKA</sequence>
<feature type="binding site" evidence="7">
    <location>
        <begin position="185"/>
        <end position="186"/>
    </location>
    <ligand>
        <name>substrate</name>
    </ligand>
</feature>
<dbReference type="InterPro" id="IPR018187">
    <property type="entry name" value="Asp/Glu_racemase_AS_1"/>
</dbReference>
<evidence type="ECO:0000256" key="4">
    <source>
        <dbReference type="ARBA" id="ARBA00022984"/>
    </source>
</evidence>
<dbReference type="GO" id="GO:0071555">
    <property type="term" value="P:cell wall organization"/>
    <property type="evidence" value="ECO:0007669"/>
    <property type="project" value="UniProtKB-KW"/>
</dbReference>
<reference evidence="8" key="1">
    <citation type="journal article" date="2021" name="PeerJ">
        <title>Extensive microbial diversity within the chicken gut microbiome revealed by metagenomics and culture.</title>
        <authorList>
            <person name="Gilroy R."/>
            <person name="Ravi A."/>
            <person name="Getino M."/>
            <person name="Pursley I."/>
            <person name="Horton D.L."/>
            <person name="Alikhan N.F."/>
            <person name="Baker D."/>
            <person name="Gharbi K."/>
            <person name="Hall N."/>
            <person name="Watson M."/>
            <person name="Adriaenssens E.M."/>
            <person name="Foster-Nyarko E."/>
            <person name="Jarju S."/>
            <person name="Secka A."/>
            <person name="Antonio M."/>
            <person name="Oren A."/>
            <person name="Chaudhuri R.R."/>
            <person name="La Ragione R."/>
            <person name="Hildebrand F."/>
            <person name="Pallen M.J."/>
        </authorList>
    </citation>
    <scope>NUCLEOTIDE SEQUENCE</scope>
    <source>
        <strain evidence="8">CHK160-9182</strain>
    </source>
</reference>
<keyword evidence="6 7" id="KW-0961">Cell wall biogenesis/degradation</keyword>
<dbReference type="InterPro" id="IPR004391">
    <property type="entry name" value="Glu_race"/>
</dbReference>
<name>A0A9D1Q820_9GAMM</name>
<evidence type="ECO:0000256" key="7">
    <source>
        <dbReference type="HAMAP-Rule" id="MF_00258"/>
    </source>
</evidence>
<keyword evidence="4 7" id="KW-0573">Peptidoglycan synthesis</keyword>
<dbReference type="Pfam" id="PF01177">
    <property type="entry name" value="Asp_Glu_race"/>
    <property type="match status" value="1"/>
</dbReference>
<dbReference type="EMBL" id="DXHP01000232">
    <property type="protein sequence ID" value="HIW07754.1"/>
    <property type="molecule type" value="Genomic_DNA"/>
</dbReference>
<reference evidence="8" key="2">
    <citation type="submission" date="2021-04" db="EMBL/GenBank/DDBJ databases">
        <authorList>
            <person name="Gilroy R."/>
        </authorList>
    </citation>
    <scope>NUCLEOTIDE SEQUENCE</scope>
    <source>
        <strain evidence="8">CHK160-9182</strain>
    </source>
</reference>
<evidence type="ECO:0000256" key="3">
    <source>
        <dbReference type="ARBA" id="ARBA00022960"/>
    </source>
</evidence>
<dbReference type="InterPro" id="IPR033134">
    <property type="entry name" value="Asp/Glu_racemase_AS_2"/>
</dbReference>
<feature type="active site" description="Proton donor/acceptor" evidence="7">
    <location>
        <position position="184"/>
    </location>
</feature>
<keyword evidence="5 7" id="KW-0413">Isomerase</keyword>
<dbReference type="SUPFAM" id="SSF53681">
    <property type="entry name" value="Aspartate/glutamate racemase"/>
    <property type="match status" value="2"/>
</dbReference>
<accession>A0A9D1Q820</accession>
<dbReference type="PROSITE" id="PS00924">
    <property type="entry name" value="ASP_GLU_RACEMASE_2"/>
    <property type="match status" value="1"/>
</dbReference>
<comment type="similarity">
    <text evidence="7">Belongs to the aspartate/glutamate racemases family.</text>
</comment>
<evidence type="ECO:0000256" key="2">
    <source>
        <dbReference type="ARBA" id="ARBA00013090"/>
    </source>
</evidence>
<dbReference type="AlphaFoldDB" id="A0A9D1Q820"/>
<evidence type="ECO:0000313" key="8">
    <source>
        <dbReference type="EMBL" id="HIW07754.1"/>
    </source>
</evidence>
<dbReference type="GO" id="GO:0008881">
    <property type="term" value="F:glutamate racemase activity"/>
    <property type="evidence" value="ECO:0007669"/>
    <property type="project" value="UniProtKB-UniRule"/>
</dbReference>
<dbReference type="GO" id="GO:0008360">
    <property type="term" value="P:regulation of cell shape"/>
    <property type="evidence" value="ECO:0007669"/>
    <property type="project" value="UniProtKB-KW"/>
</dbReference>
<dbReference type="PANTHER" id="PTHR21198:SF3">
    <property type="entry name" value="GLUTAMATE RACEMASE"/>
    <property type="match status" value="1"/>
</dbReference>